<name>A0A1B6FM77_9HEMI</name>
<dbReference type="AlphaFoldDB" id="A0A1B6FM77"/>
<protein>
    <submittedName>
        <fullName evidence="1">Uncharacterized protein</fullName>
    </submittedName>
</protein>
<sequence length="328" mass="36773">EMEGHQAPMVFPDRAVVVLMDSVEMVEAGLQVLMEFPVKELMVKVDLEEMVLVAHPAHTVRLALVEALMDLEEMEAEDHQALTAFPVKEVAAQVDLEEMVVDVHQALMVPQVQVETGDLEETAMVDHQALMERQEREVLQATEVVLLVVHTFHLVKEVAKEVLEELVVHLLVLMAHQELVVKEVSVEAHRQARMELQEAVVKEGLEVVLRLNHQALMVLPDQEMDLEVVPQELVVNLQVVTAHRVQDPKEDQEQVLPQALTELQEVAKDLLEVALLLEVLVVSVVVVLLRHTERLLPEASNSRHLTGVTSIELDKTRTISNISILLAG</sequence>
<feature type="non-terminal residue" evidence="1">
    <location>
        <position position="1"/>
    </location>
</feature>
<proteinExistence type="predicted"/>
<evidence type="ECO:0000313" key="1">
    <source>
        <dbReference type="EMBL" id="JAS51279.1"/>
    </source>
</evidence>
<accession>A0A1B6FM77</accession>
<organism evidence="1">
    <name type="scientific">Cuerna arida</name>
    <dbReference type="NCBI Taxonomy" id="1464854"/>
    <lineage>
        <taxon>Eukaryota</taxon>
        <taxon>Metazoa</taxon>
        <taxon>Ecdysozoa</taxon>
        <taxon>Arthropoda</taxon>
        <taxon>Hexapoda</taxon>
        <taxon>Insecta</taxon>
        <taxon>Pterygota</taxon>
        <taxon>Neoptera</taxon>
        <taxon>Paraneoptera</taxon>
        <taxon>Hemiptera</taxon>
        <taxon>Auchenorrhyncha</taxon>
        <taxon>Membracoidea</taxon>
        <taxon>Cicadellidae</taxon>
        <taxon>Cicadellinae</taxon>
        <taxon>Proconiini</taxon>
        <taxon>Cuerna</taxon>
    </lineage>
</organism>
<dbReference type="EMBL" id="GECZ01018490">
    <property type="protein sequence ID" value="JAS51279.1"/>
    <property type="molecule type" value="Transcribed_RNA"/>
</dbReference>
<reference evidence="1" key="1">
    <citation type="submission" date="2015-11" db="EMBL/GenBank/DDBJ databases">
        <title>De novo transcriptome assembly of four potential Pierce s Disease insect vectors from Arizona vineyards.</title>
        <authorList>
            <person name="Tassone E.E."/>
        </authorList>
    </citation>
    <scope>NUCLEOTIDE SEQUENCE</scope>
</reference>
<gene>
    <name evidence="1" type="ORF">g.22482</name>
</gene>